<dbReference type="Gene3D" id="1.10.3660.10">
    <property type="entry name" value="6-phosphogluconate dehydrogenase C-terminal like domain"/>
    <property type="match status" value="1"/>
</dbReference>
<proteinExistence type="inferred from homology"/>
<dbReference type="Pfam" id="PF02153">
    <property type="entry name" value="PDH_N"/>
    <property type="match status" value="1"/>
</dbReference>
<dbReference type="InterPro" id="IPR003099">
    <property type="entry name" value="Prephen_DH"/>
</dbReference>
<accession>A0A505D8P6</accession>
<evidence type="ECO:0000256" key="1">
    <source>
        <dbReference type="ARBA" id="ARBA00007964"/>
    </source>
</evidence>
<reference evidence="4 5" key="1">
    <citation type="submission" date="2019-06" db="EMBL/GenBank/DDBJ databases">
        <title>Streptomyces sporangiiformans sp. nov., a novel actinomycete isolated from soil in Mount Song.</title>
        <authorList>
            <person name="Han L."/>
        </authorList>
    </citation>
    <scope>NUCLEOTIDE SEQUENCE [LARGE SCALE GENOMIC DNA]</scope>
    <source>
        <strain evidence="4 5">NEAU-SSA 1</strain>
    </source>
</reference>
<dbReference type="PANTHER" id="PTHR21363:SF0">
    <property type="entry name" value="PREPHENATE DEHYDROGENASE [NADP(+)]"/>
    <property type="match status" value="1"/>
</dbReference>
<sequence>MIRTTAIVGTGLIGTSVGLALTSRGVDVHLIDTDERTARVAAALGAGTVGAPSQQVDIAVLAVPPQRIGEVLAEQRARGLARAYTDVASVKDPASLGLPSGHRPADYVGGHPMAGGERAGPLAARRELFEDRTWVLTPSPDNSQSVLNGVLELVALCKAVPVVMDSAEHDRAVALVSHTPHLVSSLMAACIQEAPREAVRLGGMGLRDITRIAGGDPQLWTEILRANASAVAEVLGDLAKQLDSVLSALHDLALDDPQGRQRALSGLEDLLYRGQTGASAVRGRAANRGTRAETVSVAVADRPGELRRLLSVVDEFERHTTSVSVVQSTEPSGLQLQISAPPLAAGLLGARLEKEGWNILVPA</sequence>
<dbReference type="GO" id="GO:0008977">
    <property type="term" value="F:prephenate dehydrogenase (NAD+) activity"/>
    <property type="evidence" value="ECO:0007669"/>
    <property type="project" value="InterPro"/>
</dbReference>
<keyword evidence="5" id="KW-1185">Reference proteome</keyword>
<dbReference type="AlphaFoldDB" id="A0A505D8P6"/>
<dbReference type="SUPFAM" id="SSF51735">
    <property type="entry name" value="NAD(P)-binding Rossmann-fold domains"/>
    <property type="match status" value="1"/>
</dbReference>
<feature type="domain" description="Prephenate/arogenate dehydrogenase" evidence="3">
    <location>
        <begin position="3"/>
        <end position="282"/>
    </location>
</feature>
<dbReference type="Proteomes" id="UP000317378">
    <property type="component" value="Unassembled WGS sequence"/>
</dbReference>
<name>A0A505D8P6_9ACTN</name>
<evidence type="ECO:0000259" key="3">
    <source>
        <dbReference type="PROSITE" id="PS51176"/>
    </source>
</evidence>
<evidence type="ECO:0000313" key="5">
    <source>
        <dbReference type="Proteomes" id="UP000317378"/>
    </source>
</evidence>
<comment type="similarity">
    <text evidence="1">Belongs to the prephenate/arogenate dehydrogenase family.</text>
</comment>
<dbReference type="InterPro" id="IPR036291">
    <property type="entry name" value="NAD(P)-bd_dom_sf"/>
</dbReference>
<keyword evidence="2" id="KW-0560">Oxidoreductase</keyword>
<dbReference type="SUPFAM" id="SSF48179">
    <property type="entry name" value="6-phosphogluconate dehydrogenase C-terminal domain-like"/>
    <property type="match status" value="1"/>
</dbReference>
<dbReference type="InterPro" id="IPR046825">
    <property type="entry name" value="PDH_C"/>
</dbReference>
<dbReference type="GO" id="GO:0070403">
    <property type="term" value="F:NAD+ binding"/>
    <property type="evidence" value="ECO:0007669"/>
    <property type="project" value="InterPro"/>
</dbReference>
<dbReference type="EMBL" id="VCHX02000147">
    <property type="protein sequence ID" value="TPQ20064.1"/>
    <property type="molecule type" value="Genomic_DNA"/>
</dbReference>
<dbReference type="Gene3D" id="3.40.50.720">
    <property type="entry name" value="NAD(P)-binding Rossmann-like Domain"/>
    <property type="match status" value="1"/>
</dbReference>
<dbReference type="PANTHER" id="PTHR21363">
    <property type="entry name" value="PREPHENATE DEHYDROGENASE"/>
    <property type="match status" value="1"/>
</dbReference>
<gene>
    <name evidence="4" type="ORF">FGD71_022565</name>
</gene>
<dbReference type="InterPro" id="IPR008927">
    <property type="entry name" value="6-PGluconate_DH-like_C_sf"/>
</dbReference>
<dbReference type="InterPro" id="IPR050812">
    <property type="entry name" value="Preph/Arog_dehydrog"/>
</dbReference>
<dbReference type="GO" id="GO:0006571">
    <property type="term" value="P:tyrosine biosynthetic process"/>
    <property type="evidence" value="ECO:0007669"/>
    <property type="project" value="InterPro"/>
</dbReference>
<dbReference type="Pfam" id="PF20463">
    <property type="entry name" value="PDH_C"/>
    <property type="match status" value="1"/>
</dbReference>
<dbReference type="RefSeq" id="WP_119102314.1">
    <property type="nucleotide sequence ID" value="NZ_QXMJ01000147.1"/>
</dbReference>
<evidence type="ECO:0000256" key="2">
    <source>
        <dbReference type="ARBA" id="ARBA00023002"/>
    </source>
</evidence>
<dbReference type="InterPro" id="IPR046826">
    <property type="entry name" value="PDH_N"/>
</dbReference>
<evidence type="ECO:0000313" key="4">
    <source>
        <dbReference type="EMBL" id="TPQ20064.1"/>
    </source>
</evidence>
<dbReference type="OrthoDB" id="9802008at2"/>
<protein>
    <submittedName>
        <fullName evidence="4">Prephenate dehydrogenase</fullName>
    </submittedName>
</protein>
<dbReference type="NCBIfam" id="NF005112">
    <property type="entry name" value="PRK06545.2-4"/>
    <property type="match status" value="1"/>
</dbReference>
<comment type="caution">
    <text evidence="4">The sequence shown here is derived from an EMBL/GenBank/DDBJ whole genome shotgun (WGS) entry which is preliminary data.</text>
</comment>
<organism evidence="4 5">
    <name type="scientific">Streptomyces sporangiiformans</name>
    <dbReference type="NCBI Taxonomy" id="2315329"/>
    <lineage>
        <taxon>Bacteria</taxon>
        <taxon>Bacillati</taxon>
        <taxon>Actinomycetota</taxon>
        <taxon>Actinomycetes</taxon>
        <taxon>Kitasatosporales</taxon>
        <taxon>Streptomycetaceae</taxon>
        <taxon>Streptomyces</taxon>
    </lineage>
</organism>
<dbReference type="GO" id="GO:0004665">
    <property type="term" value="F:prephenate dehydrogenase (NADP+) activity"/>
    <property type="evidence" value="ECO:0007669"/>
    <property type="project" value="InterPro"/>
</dbReference>
<dbReference type="PROSITE" id="PS51176">
    <property type="entry name" value="PDH_ADH"/>
    <property type="match status" value="1"/>
</dbReference>